<dbReference type="AlphaFoldDB" id="A0A3E2NQ43"/>
<comment type="caution">
    <text evidence="2">The sequence shown here is derived from an EMBL/GenBank/DDBJ whole genome shotgun (WGS) entry which is preliminary data.</text>
</comment>
<dbReference type="RefSeq" id="WP_117383594.1">
    <property type="nucleotide sequence ID" value="NZ_QWDE01000002.1"/>
</dbReference>
<gene>
    <name evidence="2" type="ORF">DYU05_13295</name>
</gene>
<keyword evidence="3" id="KW-1185">Reference proteome</keyword>
<organism evidence="2 3">
    <name type="scientific">Mucilaginibacter terrenus</name>
    <dbReference type="NCBI Taxonomy" id="2482727"/>
    <lineage>
        <taxon>Bacteria</taxon>
        <taxon>Pseudomonadati</taxon>
        <taxon>Bacteroidota</taxon>
        <taxon>Sphingobacteriia</taxon>
        <taxon>Sphingobacteriales</taxon>
        <taxon>Sphingobacteriaceae</taxon>
        <taxon>Mucilaginibacter</taxon>
    </lineage>
</organism>
<evidence type="ECO:0000313" key="3">
    <source>
        <dbReference type="Proteomes" id="UP000260823"/>
    </source>
</evidence>
<feature type="region of interest" description="Disordered" evidence="1">
    <location>
        <begin position="1"/>
        <end position="28"/>
    </location>
</feature>
<name>A0A3E2NQ43_9SPHI</name>
<proteinExistence type="predicted"/>
<accession>A0A3E2NQ43</accession>
<evidence type="ECO:0000256" key="1">
    <source>
        <dbReference type="SAM" id="MobiDB-lite"/>
    </source>
</evidence>
<protein>
    <submittedName>
        <fullName evidence="2">Uncharacterized protein</fullName>
    </submittedName>
</protein>
<evidence type="ECO:0000313" key="2">
    <source>
        <dbReference type="EMBL" id="RFZ83119.1"/>
    </source>
</evidence>
<dbReference type="Proteomes" id="UP000260823">
    <property type="component" value="Unassembled WGS sequence"/>
</dbReference>
<reference evidence="2 3" key="1">
    <citation type="submission" date="2018-08" db="EMBL/GenBank/DDBJ databases">
        <title>Mucilaginibacter terrae sp. nov., isolated from manganese diggings.</title>
        <authorList>
            <person name="Huang Y."/>
            <person name="Zhou Z."/>
        </authorList>
    </citation>
    <scope>NUCLEOTIDE SEQUENCE [LARGE SCALE GENOMIC DNA]</scope>
    <source>
        <strain evidence="2 3">ZH6</strain>
    </source>
</reference>
<dbReference type="EMBL" id="QWDE01000002">
    <property type="protein sequence ID" value="RFZ83119.1"/>
    <property type="molecule type" value="Genomic_DNA"/>
</dbReference>
<sequence>MKKKNRENRFQKKLSHKESNGEASEYAQEFLKTPEDGPLVTDDAYAELDALEYFNKRRLQKFRQRLLSSMSYYPDDLRKIEAGLSSYAHSAVIHTRELAVLVRSLSMTFENILLENYESSDDAIRQVIKASYFDTTDWTSEFDLKPEDLITPDGLRHYRSNANKITISAMNHWLSYMVKKEGENSLAQHYDELFIQKGVNHARYYQEVQLKADMLSAYTGLHHFPFFESDILSSYSISFDVAGKFMAGTINSKGQRRLMIDGHPEMIEGRILSSWMVSPSFIDGQFEILCLPNQFTLYVNWKNYDEIAAGFGLSRT</sequence>
<feature type="compositionally biased region" description="Basic residues" evidence="1">
    <location>
        <begin position="1"/>
        <end position="15"/>
    </location>
</feature>
<dbReference type="OrthoDB" id="9817640at2"/>